<dbReference type="Proteomes" id="UP000424527">
    <property type="component" value="Unassembled WGS sequence"/>
</dbReference>
<evidence type="ECO:0000313" key="2">
    <source>
        <dbReference type="Proteomes" id="UP000424527"/>
    </source>
</evidence>
<dbReference type="AlphaFoldDB" id="A0A6G0IVG8"/>
<proteinExistence type="predicted"/>
<gene>
    <name evidence="1" type="ORF">D5F01_LYC06451</name>
</gene>
<accession>A0A6G0IVG8</accession>
<sequence length="152" mass="16418">MVGPLLSSSPPLPASLAWLSCSGETGLFSRLRGVLQPTLLRALMGTRKRKWGTTHGRDKNRISRMNGSPSAACAGNSSRTLKSLNEGPALRTLETKKCGIIGRRKEERNTLEEGPVLAADGQRTACLDSVLPVWYAVWSSQLRVTSGAMIQL</sequence>
<name>A0A6G0IVG8_LARCR</name>
<comment type="caution">
    <text evidence="1">The sequence shown here is derived from an EMBL/GenBank/DDBJ whole genome shotgun (WGS) entry which is preliminary data.</text>
</comment>
<organism evidence="1 2">
    <name type="scientific">Larimichthys crocea</name>
    <name type="common">Large yellow croaker</name>
    <name type="synonym">Pseudosciaena crocea</name>
    <dbReference type="NCBI Taxonomy" id="215358"/>
    <lineage>
        <taxon>Eukaryota</taxon>
        <taxon>Metazoa</taxon>
        <taxon>Chordata</taxon>
        <taxon>Craniata</taxon>
        <taxon>Vertebrata</taxon>
        <taxon>Euteleostomi</taxon>
        <taxon>Actinopterygii</taxon>
        <taxon>Neopterygii</taxon>
        <taxon>Teleostei</taxon>
        <taxon>Neoteleostei</taxon>
        <taxon>Acanthomorphata</taxon>
        <taxon>Eupercaria</taxon>
        <taxon>Sciaenidae</taxon>
        <taxon>Larimichthys</taxon>
    </lineage>
</organism>
<reference evidence="1 2" key="1">
    <citation type="submission" date="2019-07" db="EMBL/GenBank/DDBJ databases">
        <title>Chromosome genome assembly for large yellow croaker.</title>
        <authorList>
            <person name="Xiao S."/>
        </authorList>
    </citation>
    <scope>NUCLEOTIDE SEQUENCE [LARGE SCALE GENOMIC DNA]</scope>
    <source>
        <strain evidence="1">JMULYC20181020</strain>
        <tissue evidence="1">Muscle</tissue>
    </source>
</reference>
<keyword evidence="2" id="KW-1185">Reference proteome</keyword>
<evidence type="ECO:0000313" key="1">
    <source>
        <dbReference type="EMBL" id="KAE8295519.1"/>
    </source>
</evidence>
<dbReference type="EMBL" id="REGW02000006">
    <property type="protein sequence ID" value="KAE8295519.1"/>
    <property type="molecule type" value="Genomic_DNA"/>
</dbReference>
<protein>
    <submittedName>
        <fullName evidence="1">Uncharacterized protein</fullName>
    </submittedName>
</protein>